<protein>
    <submittedName>
        <fullName evidence="1">Uncharacterized protein</fullName>
    </submittedName>
</protein>
<comment type="caution">
    <text evidence="1">The sequence shown here is derived from an EMBL/GenBank/DDBJ whole genome shotgun (WGS) entry which is preliminary data.</text>
</comment>
<sequence length="128" mass="14852">MKLNSETFYTLQQKIIKAFNKIKHFLLPDNTLSRGQPLSVRIIDTITLGVFRHQYGIEIKKDLYDLFRPECSCKTLVVNLNRFALLVLFIISPLVKENRKNADIVKYTDSTDIPVCLVKNARHHQNHA</sequence>
<accession>A0A1G2NZR5</accession>
<reference evidence="1 2" key="1">
    <citation type="journal article" date="2016" name="Nat. Commun.">
        <title>Thousands of microbial genomes shed light on interconnected biogeochemical processes in an aquifer system.</title>
        <authorList>
            <person name="Anantharaman K."/>
            <person name="Brown C.T."/>
            <person name="Hug L.A."/>
            <person name="Sharon I."/>
            <person name="Castelle C.J."/>
            <person name="Probst A.J."/>
            <person name="Thomas B.C."/>
            <person name="Singh A."/>
            <person name="Wilkins M.J."/>
            <person name="Karaoz U."/>
            <person name="Brodie E.L."/>
            <person name="Williams K.H."/>
            <person name="Hubbard S.S."/>
            <person name="Banfield J.F."/>
        </authorList>
    </citation>
    <scope>NUCLEOTIDE SEQUENCE [LARGE SCALE GENOMIC DNA]</scope>
</reference>
<organism evidence="1 2">
    <name type="scientific">Candidatus Taylorbacteria bacterium RIFCSPLOWO2_02_FULL_46_40</name>
    <dbReference type="NCBI Taxonomy" id="1802329"/>
    <lineage>
        <taxon>Bacteria</taxon>
        <taxon>Candidatus Tayloriibacteriota</taxon>
    </lineage>
</organism>
<dbReference type="AlphaFoldDB" id="A0A1G2NZR5"/>
<dbReference type="EMBL" id="MHSH01000024">
    <property type="protein sequence ID" value="OHA41587.1"/>
    <property type="molecule type" value="Genomic_DNA"/>
</dbReference>
<name>A0A1G2NZR5_9BACT</name>
<proteinExistence type="predicted"/>
<evidence type="ECO:0000313" key="2">
    <source>
        <dbReference type="Proteomes" id="UP000176429"/>
    </source>
</evidence>
<gene>
    <name evidence="1" type="ORF">A3H68_02770</name>
</gene>
<dbReference type="Proteomes" id="UP000176429">
    <property type="component" value="Unassembled WGS sequence"/>
</dbReference>
<evidence type="ECO:0000313" key="1">
    <source>
        <dbReference type="EMBL" id="OHA41587.1"/>
    </source>
</evidence>